<dbReference type="HOGENOM" id="CLU_863470_0_0_1"/>
<sequence length="363" mass="40546">MLERVELTVPTPGICLPSGRLFGGDTPALRHIRFHGIPIDWTAPILRNLTSLMIALTHSQYSLQTSGDFPHMLSALENMPSLQVLELLCALPPGPLNTSTIRWISLPALAALSISDEVDRCANFLDCLVLTGASSIEVWAFPIERHSPRPDDIPHLLRALHSRLHNPSDLIPILGIEFSNKNGPVVVYASLTEDGETPQMKRQLPRLLLCIRDCSVSEWVPQLLDILPLSGVCTTAIDDAWYLTVEQGHQLFDCLVNVRVCQVFGNFSPDFVTLLSPCFPRLEQLCFHRTNFSRWYGVYGKPDRRLADILASGLIERRDAIGKLERLKLKSCFNLNQEIIGGYGDSVVGNVEWDDGYISDHEE</sequence>
<name>A0A067QJN5_9AGAM</name>
<organism evidence="1 2">
    <name type="scientific">Jaapia argillacea MUCL 33604</name>
    <dbReference type="NCBI Taxonomy" id="933084"/>
    <lineage>
        <taxon>Eukaryota</taxon>
        <taxon>Fungi</taxon>
        <taxon>Dikarya</taxon>
        <taxon>Basidiomycota</taxon>
        <taxon>Agaricomycotina</taxon>
        <taxon>Agaricomycetes</taxon>
        <taxon>Agaricomycetidae</taxon>
        <taxon>Jaapiales</taxon>
        <taxon>Jaapiaceae</taxon>
        <taxon>Jaapia</taxon>
    </lineage>
</organism>
<dbReference type="Proteomes" id="UP000027265">
    <property type="component" value="Unassembled WGS sequence"/>
</dbReference>
<dbReference type="AlphaFoldDB" id="A0A067QJN5"/>
<protein>
    <recommendedName>
        <fullName evidence="3">F-box domain-containing protein</fullName>
    </recommendedName>
</protein>
<evidence type="ECO:0008006" key="3">
    <source>
        <dbReference type="Google" id="ProtNLM"/>
    </source>
</evidence>
<accession>A0A067QJN5</accession>
<evidence type="ECO:0000313" key="1">
    <source>
        <dbReference type="EMBL" id="KDQ62826.1"/>
    </source>
</evidence>
<proteinExistence type="predicted"/>
<gene>
    <name evidence="1" type="ORF">JAAARDRAFT_190099</name>
</gene>
<dbReference type="InParanoid" id="A0A067QJN5"/>
<keyword evidence="2" id="KW-1185">Reference proteome</keyword>
<dbReference type="EMBL" id="KL197711">
    <property type="protein sequence ID" value="KDQ62826.1"/>
    <property type="molecule type" value="Genomic_DNA"/>
</dbReference>
<evidence type="ECO:0000313" key="2">
    <source>
        <dbReference type="Proteomes" id="UP000027265"/>
    </source>
</evidence>
<dbReference type="OrthoDB" id="2748248at2759"/>
<reference evidence="2" key="1">
    <citation type="journal article" date="2014" name="Proc. Natl. Acad. Sci. U.S.A.">
        <title>Extensive sampling of basidiomycete genomes demonstrates inadequacy of the white-rot/brown-rot paradigm for wood decay fungi.</title>
        <authorList>
            <person name="Riley R."/>
            <person name="Salamov A.A."/>
            <person name="Brown D.W."/>
            <person name="Nagy L.G."/>
            <person name="Floudas D."/>
            <person name="Held B.W."/>
            <person name="Levasseur A."/>
            <person name="Lombard V."/>
            <person name="Morin E."/>
            <person name="Otillar R."/>
            <person name="Lindquist E.A."/>
            <person name="Sun H."/>
            <person name="LaButti K.M."/>
            <person name="Schmutz J."/>
            <person name="Jabbour D."/>
            <person name="Luo H."/>
            <person name="Baker S.E."/>
            <person name="Pisabarro A.G."/>
            <person name="Walton J.D."/>
            <person name="Blanchette R.A."/>
            <person name="Henrissat B."/>
            <person name="Martin F."/>
            <person name="Cullen D."/>
            <person name="Hibbett D.S."/>
            <person name="Grigoriev I.V."/>
        </authorList>
    </citation>
    <scope>NUCLEOTIDE SEQUENCE [LARGE SCALE GENOMIC DNA]</scope>
    <source>
        <strain evidence="2">MUCL 33604</strain>
    </source>
</reference>